<evidence type="ECO:0000256" key="9">
    <source>
        <dbReference type="ARBA" id="ARBA00023242"/>
    </source>
</evidence>
<feature type="domain" description="C2H2-type" evidence="11">
    <location>
        <begin position="492"/>
        <end position="519"/>
    </location>
</feature>
<evidence type="ECO:0000256" key="2">
    <source>
        <dbReference type="ARBA" id="ARBA00022723"/>
    </source>
</evidence>
<proteinExistence type="predicted"/>
<dbReference type="InterPro" id="IPR036236">
    <property type="entry name" value="Znf_C2H2_sf"/>
</dbReference>
<keyword evidence="8" id="KW-0804">Transcription</keyword>
<dbReference type="AlphaFoldDB" id="B0W528"/>
<evidence type="ECO:0000256" key="3">
    <source>
        <dbReference type="ARBA" id="ARBA00022737"/>
    </source>
</evidence>
<comment type="subcellular location">
    <subcellularLocation>
        <location evidence="1">Nucleus</location>
    </subcellularLocation>
</comment>
<keyword evidence="7" id="KW-0238">DNA-binding</keyword>
<keyword evidence="9" id="KW-0539">Nucleus</keyword>
<dbReference type="KEGG" id="cqu:CpipJ_CPIJ001511"/>
<feature type="domain" description="C2H2-type" evidence="11">
    <location>
        <begin position="549"/>
        <end position="574"/>
    </location>
</feature>
<dbReference type="GO" id="GO:0008270">
    <property type="term" value="F:zinc ion binding"/>
    <property type="evidence" value="ECO:0007669"/>
    <property type="project" value="UniProtKB-KW"/>
</dbReference>
<dbReference type="GO" id="GO:0000981">
    <property type="term" value="F:DNA-binding transcription factor activity, RNA polymerase II-specific"/>
    <property type="evidence" value="ECO:0007669"/>
    <property type="project" value="TreeGrafter"/>
</dbReference>
<dbReference type="FunFam" id="3.30.160.60:FF:000145">
    <property type="entry name" value="Zinc finger protein 574"/>
    <property type="match status" value="1"/>
</dbReference>
<feature type="domain" description="C2H2-type" evidence="11">
    <location>
        <begin position="434"/>
        <end position="462"/>
    </location>
</feature>
<evidence type="ECO:0000256" key="8">
    <source>
        <dbReference type="ARBA" id="ARBA00023163"/>
    </source>
</evidence>
<keyword evidence="2" id="KW-0479">Metal-binding</keyword>
<keyword evidence="3" id="KW-0677">Repeat</keyword>
<dbReference type="Pfam" id="PF00096">
    <property type="entry name" value="zf-C2H2"/>
    <property type="match status" value="2"/>
</dbReference>
<evidence type="ECO:0000313" key="12">
    <source>
        <dbReference type="EMBL" id="EDS34594.1"/>
    </source>
</evidence>
<keyword evidence="4 10" id="KW-0863">Zinc-finger</keyword>
<keyword evidence="5" id="KW-0862">Zinc</keyword>
<dbReference type="Gene3D" id="3.30.160.60">
    <property type="entry name" value="Classic Zinc Finger"/>
    <property type="match status" value="6"/>
</dbReference>
<evidence type="ECO:0000256" key="5">
    <source>
        <dbReference type="ARBA" id="ARBA00022833"/>
    </source>
</evidence>
<evidence type="ECO:0000313" key="13">
    <source>
        <dbReference type="EnsemblMetazoa" id="CPIJ001511-PA"/>
    </source>
</evidence>
<dbReference type="STRING" id="7176.B0W528"/>
<dbReference type="Proteomes" id="UP000002320">
    <property type="component" value="Unassembled WGS sequence"/>
</dbReference>
<keyword evidence="6" id="KW-0805">Transcription regulation</keyword>
<dbReference type="GO" id="GO:0005634">
    <property type="term" value="C:nucleus"/>
    <property type="evidence" value="ECO:0007669"/>
    <property type="project" value="UniProtKB-SubCell"/>
</dbReference>
<evidence type="ECO:0000256" key="10">
    <source>
        <dbReference type="PROSITE-ProRule" id="PRU00042"/>
    </source>
</evidence>
<dbReference type="OrthoDB" id="7755329at2759"/>
<reference evidence="12" key="1">
    <citation type="submission" date="2007-03" db="EMBL/GenBank/DDBJ databases">
        <title>Annotation of Culex pipiens quinquefasciatus.</title>
        <authorList>
            <consortium name="The Broad Institute Genome Sequencing Platform"/>
            <person name="Atkinson P.W."/>
            <person name="Hemingway J."/>
            <person name="Christensen B.M."/>
            <person name="Higgs S."/>
            <person name="Kodira C."/>
            <person name="Hannick L."/>
            <person name="Megy K."/>
            <person name="O'Leary S."/>
            <person name="Pearson M."/>
            <person name="Haas B.J."/>
            <person name="Mauceli E."/>
            <person name="Wortman J.R."/>
            <person name="Lee N.H."/>
            <person name="Guigo R."/>
            <person name="Stanke M."/>
            <person name="Alvarado L."/>
            <person name="Amedeo P."/>
            <person name="Antoine C.H."/>
            <person name="Arensburger P."/>
            <person name="Bidwell S.L."/>
            <person name="Crawford M."/>
            <person name="Camaro F."/>
            <person name="Devon K."/>
            <person name="Engels R."/>
            <person name="Hammond M."/>
            <person name="Howarth C."/>
            <person name="Koehrsen M."/>
            <person name="Lawson D."/>
            <person name="Montgomery P."/>
            <person name="Nene V."/>
            <person name="Nusbaum C."/>
            <person name="Puiu D."/>
            <person name="Romero-Severson J."/>
            <person name="Severson D.W."/>
            <person name="Shumway M."/>
            <person name="Sisk P."/>
            <person name="Stolte C."/>
            <person name="Zeng Q."/>
            <person name="Eisenstadt E."/>
            <person name="Fraser-Liggett C."/>
            <person name="Strausberg R."/>
            <person name="Galagan J."/>
            <person name="Birren B."/>
            <person name="Collins F.H."/>
        </authorList>
    </citation>
    <scope>NUCLEOTIDE SEQUENCE [LARGE SCALE GENOMIC DNA]</scope>
    <source>
        <strain evidence="12">JHB</strain>
    </source>
</reference>
<keyword evidence="14" id="KW-1185">Reference proteome</keyword>
<organism>
    <name type="scientific">Culex quinquefasciatus</name>
    <name type="common">Southern house mosquito</name>
    <name type="synonym">Culex pungens</name>
    <dbReference type="NCBI Taxonomy" id="7176"/>
    <lineage>
        <taxon>Eukaryota</taxon>
        <taxon>Metazoa</taxon>
        <taxon>Ecdysozoa</taxon>
        <taxon>Arthropoda</taxon>
        <taxon>Hexapoda</taxon>
        <taxon>Insecta</taxon>
        <taxon>Pterygota</taxon>
        <taxon>Neoptera</taxon>
        <taxon>Endopterygota</taxon>
        <taxon>Diptera</taxon>
        <taxon>Nematocera</taxon>
        <taxon>Culicoidea</taxon>
        <taxon>Culicidae</taxon>
        <taxon>Culicinae</taxon>
        <taxon>Culicini</taxon>
        <taxon>Culex</taxon>
        <taxon>Culex</taxon>
    </lineage>
</organism>
<name>B0W528_CULQU</name>
<dbReference type="SUPFAM" id="SSF57667">
    <property type="entry name" value="beta-beta-alpha zinc fingers"/>
    <property type="match status" value="4"/>
</dbReference>
<dbReference type="SMART" id="SM00355">
    <property type="entry name" value="ZnF_C2H2"/>
    <property type="match status" value="13"/>
</dbReference>
<dbReference type="HOGENOM" id="CLU_475108_0_0_1"/>
<dbReference type="GO" id="GO:0000978">
    <property type="term" value="F:RNA polymerase II cis-regulatory region sequence-specific DNA binding"/>
    <property type="evidence" value="ECO:0007669"/>
    <property type="project" value="TreeGrafter"/>
</dbReference>
<feature type="domain" description="C2H2-type" evidence="11">
    <location>
        <begin position="264"/>
        <end position="291"/>
    </location>
</feature>
<dbReference type="PANTHER" id="PTHR24384">
    <property type="entry name" value="FINGER PUTATIVE TRANSCRIPTION FACTOR FAMILY-RELATED"/>
    <property type="match status" value="1"/>
</dbReference>
<dbReference type="InParanoid" id="B0W528"/>
<protein>
    <submittedName>
        <fullName evidence="12 13">Zinc finger protein 630</fullName>
    </submittedName>
</protein>
<dbReference type="OMA" id="NDCTICH"/>
<evidence type="ECO:0000256" key="6">
    <source>
        <dbReference type="ARBA" id="ARBA00023015"/>
    </source>
</evidence>
<dbReference type="VEuPathDB" id="VectorBase:CPIJ001511"/>
<dbReference type="PROSITE" id="PS50157">
    <property type="entry name" value="ZINC_FINGER_C2H2_2"/>
    <property type="match status" value="8"/>
</dbReference>
<evidence type="ECO:0000313" key="14">
    <source>
        <dbReference type="Proteomes" id="UP000002320"/>
    </source>
</evidence>
<feature type="domain" description="C2H2-type" evidence="11">
    <location>
        <begin position="336"/>
        <end position="366"/>
    </location>
</feature>
<reference evidence="13" key="2">
    <citation type="submission" date="2020-05" db="UniProtKB">
        <authorList>
            <consortium name="EnsemblMetazoa"/>
        </authorList>
    </citation>
    <scope>IDENTIFICATION</scope>
    <source>
        <strain evidence="13">JHB</strain>
    </source>
</reference>
<dbReference type="eggNOG" id="KOG1721">
    <property type="taxonomic scope" value="Eukaryota"/>
</dbReference>
<feature type="domain" description="C2H2-type" evidence="11">
    <location>
        <begin position="155"/>
        <end position="182"/>
    </location>
</feature>
<evidence type="ECO:0000256" key="1">
    <source>
        <dbReference type="ARBA" id="ARBA00004123"/>
    </source>
</evidence>
<feature type="domain" description="C2H2-type" evidence="11">
    <location>
        <begin position="463"/>
        <end position="491"/>
    </location>
</feature>
<sequence>MIVCSVAAGGNPGQGNLPPVRPCSGRLDTPGSWFPQRIPAFIPSPAASKWANNIVGLYAMLKSNSTPVQPNITMRPVRRPVQRDNPDPFIYLEAPNEPVAEMDHLFHPTEEAQFWERLAFAGVTCCCGKLLQNEIMLRQHQSRLHADDEVSRGRYKCIDCNRYFNSPLQLSEHLEVREGKDFYRCKICNVLTKQWQHLQFHFEFTRFHPILDVSEEERLKFEEAVETVTSSDGRCCGCDLAFSSGEELFRHTSESHQSEEHMQFACTICHQSHSDWNSLHKHQQLFIGERTYRCRVADCGFQSESRQTLKKHVDVGVHGSLTDLPQPIKKVEPIRFHCCFSLCSKTFEERDELDRHSREEHAERRAFNSIHSKDSTQNVCSLCARVFPTDKLYASHLESLTAPKAMCATCGKTVSRYGITKHMRLHTEAKSKSFTCQECGKVYATKVGLLKHEKRDHLNEFPEACQFCEKRFILKSDLKHHMAMRHTQHRPYKCTQCELAFVTRQQLARHTATHTDERPYDCSYCSNTYRHDADRKRHEQGVHLNEKHFKCGLCDAAFVRERELRLHTGSVHKC</sequence>
<dbReference type="EnsemblMetazoa" id="CPIJ001511-RA">
    <property type="protein sequence ID" value="CPIJ001511-PA"/>
    <property type="gene ID" value="CPIJ001511"/>
</dbReference>
<dbReference type="VEuPathDB" id="VectorBase:CQUJHB014225"/>
<dbReference type="EMBL" id="DS231840">
    <property type="protein sequence ID" value="EDS34594.1"/>
    <property type="molecule type" value="Genomic_DNA"/>
</dbReference>
<dbReference type="InterPro" id="IPR013087">
    <property type="entry name" value="Znf_C2H2_type"/>
</dbReference>
<evidence type="ECO:0000256" key="4">
    <source>
        <dbReference type="ARBA" id="ARBA00022771"/>
    </source>
</evidence>
<accession>B0W528</accession>
<feature type="domain" description="C2H2-type" evidence="11">
    <location>
        <begin position="520"/>
        <end position="548"/>
    </location>
</feature>
<dbReference type="PANTHER" id="PTHR24384:SF189">
    <property type="entry name" value="C2H2-TYPE DOMAIN-CONTAINING PROTEIN-RELATED"/>
    <property type="match status" value="1"/>
</dbReference>
<evidence type="ECO:0000259" key="11">
    <source>
        <dbReference type="PROSITE" id="PS50157"/>
    </source>
</evidence>
<evidence type="ECO:0000256" key="7">
    <source>
        <dbReference type="ARBA" id="ARBA00023125"/>
    </source>
</evidence>
<dbReference type="InterPro" id="IPR050752">
    <property type="entry name" value="C2H2-ZF_domain"/>
</dbReference>
<dbReference type="PROSITE" id="PS00028">
    <property type="entry name" value="ZINC_FINGER_C2H2_1"/>
    <property type="match status" value="7"/>
</dbReference>
<gene>
    <name evidence="13" type="primary">6033349</name>
    <name evidence="12" type="ORF">CpipJ_CPIJ001511</name>
</gene>